<evidence type="ECO:0000313" key="6">
    <source>
        <dbReference type="Proteomes" id="UP001157006"/>
    </source>
</evidence>
<feature type="domain" description="CCHC-type" evidence="4">
    <location>
        <begin position="73"/>
        <end position="89"/>
    </location>
</feature>
<protein>
    <recommendedName>
        <fullName evidence="4">CCHC-type domain-containing protein</fullName>
    </recommendedName>
</protein>
<dbReference type="GO" id="GO:0003676">
    <property type="term" value="F:nucleic acid binding"/>
    <property type="evidence" value="ECO:0007669"/>
    <property type="project" value="InterPro"/>
</dbReference>
<sequence>MATILKFVYAMILIFPLFFVALEAGGKGNYRRMMLSSNLKDESNKQENNREQEHPMDHEFEGGRDGHKIEYSKCFRCGDIGHYAFFCTSTEKLCFKCKNPGHFAKECEQVKEEPLANIVKG</sequence>
<keyword evidence="3" id="KW-0472">Membrane</keyword>
<feature type="compositionally biased region" description="Basic and acidic residues" evidence="2">
    <location>
        <begin position="39"/>
        <end position="64"/>
    </location>
</feature>
<feature type="domain" description="CCHC-type" evidence="4">
    <location>
        <begin position="94"/>
        <end position="109"/>
    </location>
</feature>
<evidence type="ECO:0000256" key="3">
    <source>
        <dbReference type="SAM" id="Phobius"/>
    </source>
</evidence>
<dbReference type="GO" id="GO:0008270">
    <property type="term" value="F:zinc ion binding"/>
    <property type="evidence" value="ECO:0007669"/>
    <property type="project" value="UniProtKB-KW"/>
</dbReference>
<dbReference type="EMBL" id="OX451736">
    <property type="protein sequence ID" value="CAI8585888.1"/>
    <property type="molecule type" value="Genomic_DNA"/>
</dbReference>
<reference evidence="5 6" key="1">
    <citation type="submission" date="2023-01" db="EMBL/GenBank/DDBJ databases">
        <authorList>
            <person name="Kreplak J."/>
        </authorList>
    </citation>
    <scope>NUCLEOTIDE SEQUENCE [LARGE SCALE GENOMIC DNA]</scope>
</reference>
<keyword evidence="1" id="KW-0862">Zinc</keyword>
<dbReference type="Proteomes" id="UP001157006">
    <property type="component" value="Chromosome 1L"/>
</dbReference>
<keyword evidence="1" id="KW-0479">Metal-binding</keyword>
<dbReference type="Gene3D" id="4.10.60.10">
    <property type="entry name" value="Zinc finger, CCHC-type"/>
    <property type="match status" value="1"/>
</dbReference>
<organism evidence="5 6">
    <name type="scientific">Vicia faba</name>
    <name type="common">Broad bean</name>
    <name type="synonym">Faba vulgaris</name>
    <dbReference type="NCBI Taxonomy" id="3906"/>
    <lineage>
        <taxon>Eukaryota</taxon>
        <taxon>Viridiplantae</taxon>
        <taxon>Streptophyta</taxon>
        <taxon>Embryophyta</taxon>
        <taxon>Tracheophyta</taxon>
        <taxon>Spermatophyta</taxon>
        <taxon>Magnoliopsida</taxon>
        <taxon>eudicotyledons</taxon>
        <taxon>Gunneridae</taxon>
        <taxon>Pentapetalae</taxon>
        <taxon>rosids</taxon>
        <taxon>fabids</taxon>
        <taxon>Fabales</taxon>
        <taxon>Fabaceae</taxon>
        <taxon>Papilionoideae</taxon>
        <taxon>50 kb inversion clade</taxon>
        <taxon>NPAAA clade</taxon>
        <taxon>Hologalegina</taxon>
        <taxon>IRL clade</taxon>
        <taxon>Fabeae</taxon>
        <taxon>Vicia</taxon>
    </lineage>
</organism>
<gene>
    <name evidence="5" type="ORF">VFH_I227840</name>
</gene>
<evidence type="ECO:0000313" key="5">
    <source>
        <dbReference type="EMBL" id="CAI8585888.1"/>
    </source>
</evidence>
<evidence type="ECO:0000256" key="2">
    <source>
        <dbReference type="SAM" id="MobiDB-lite"/>
    </source>
</evidence>
<dbReference type="PROSITE" id="PS50158">
    <property type="entry name" value="ZF_CCHC"/>
    <property type="match status" value="2"/>
</dbReference>
<keyword evidence="3" id="KW-1133">Transmembrane helix</keyword>
<proteinExistence type="predicted"/>
<accession>A0AAV0YMJ0</accession>
<dbReference type="AlphaFoldDB" id="A0AAV0YMJ0"/>
<name>A0AAV0YMJ0_VICFA</name>
<dbReference type="InterPro" id="IPR036875">
    <property type="entry name" value="Znf_CCHC_sf"/>
</dbReference>
<keyword evidence="1" id="KW-0863">Zinc-finger</keyword>
<dbReference type="SMART" id="SM00343">
    <property type="entry name" value="ZnF_C2HC"/>
    <property type="match status" value="2"/>
</dbReference>
<keyword evidence="3" id="KW-0812">Transmembrane</keyword>
<dbReference type="InterPro" id="IPR001878">
    <property type="entry name" value="Znf_CCHC"/>
</dbReference>
<feature type="region of interest" description="Disordered" evidence="2">
    <location>
        <begin position="38"/>
        <end position="64"/>
    </location>
</feature>
<dbReference type="Pfam" id="PF00098">
    <property type="entry name" value="zf-CCHC"/>
    <property type="match status" value="2"/>
</dbReference>
<keyword evidence="6" id="KW-1185">Reference proteome</keyword>
<evidence type="ECO:0000256" key="1">
    <source>
        <dbReference type="PROSITE-ProRule" id="PRU00047"/>
    </source>
</evidence>
<dbReference type="SUPFAM" id="SSF57756">
    <property type="entry name" value="Retrovirus zinc finger-like domains"/>
    <property type="match status" value="1"/>
</dbReference>
<dbReference type="InterPro" id="IPR051714">
    <property type="entry name" value="Znf_CCHC_NABP"/>
</dbReference>
<feature type="transmembrane region" description="Helical" evidence="3">
    <location>
        <begin position="6"/>
        <end position="25"/>
    </location>
</feature>
<dbReference type="PANTHER" id="PTHR23002">
    <property type="entry name" value="ZINC FINGER CCHC DOMAIN CONTAINING PROTEIN"/>
    <property type="match status" value="1"/>
</dbReference>
<evidence type="ECO:0000259" key="4">
    <source>
        <dbReference type="PROSITE" id="PS50158"/>
    </source>
</evidence>